<organism evidence="3 4">
    <name type="scientific">Nelumbo nucifera</name>
    <name type="common">Sacred lotus</name>
    <dbReference type="NCBI Taxonomy" id="4432"/>
    <lineage>
        <taxon>Eukaryota</taxon>
        <taxon>Viridiplantae</taxon>
        <taxon>Streptophyta</taxon>
        <taxon>Embryophyta</taxon>
        <taxon>Tracheophyta</taxon>
        <taxon>Spermatophyta</taxon>
        <taxon>Magnoliopsida</taxon>
        <taxon>Proteales</taxon>
        <taxon>Nelumbonaceae</taxon>
        <taxon>Nelumbo</taxon>
    </lineage>
</organism>
<sequence length="54" mass="6177">MVEISNENTDGSGKSDEDGDAEGEQNFFKRFITMFIYSSSCLLCLWAFGFFYDL</sequence>
<name>A0A822ZFX6_NELNU</name>
<proteinExistence type="predicted"/>
<evidence type="ECO:0000313" key="3">
    <source>
        <dbReference type="EMBL" id="DAD43400.1"/>
    </source>
</evidence>
<feature type="region of interest" description="Disordered" evidence="1">
    <location>
        <begin position="1"/>
        <end position="21"/>
    </location>
</feature>
<keyword evidence="4" id="KW-1185">Reference proteome</keyword>
<evidence type="ECO:0000256" key="1">
    <source>
        <dbReference type="SAM" id="MobiDB-lite"/>
    </source>
</evidence>
<accession>A0A822ZFX6</accession>
<comment type="caution">
    <text evidence="3">The sequence shown here is derived from an EMBL/GenBank/DDBJ whole genome shotgun (WGS) entry which is preliminary data.</text>
</comment>
<keyword evidence="2" id="KW-0472">Membrane</keyword>
<gene>
    <name evidence="3" type="ORF">HUJ06_001630</name>
</gene>
<feature type="transmembrane region" description="Helical" evidence="2">
    <location>
        <begin position="31"/>
        <end position="52"/>
    </location>
</feature>
<keyword evidence="2" id="KW-0812">Transmembrane</keyword>
<reference evidence="3 4" key="1">
    <citation type="journal article" date="2020" name="Mol. Biol. Evol.">
        <title>Distinct Expression and Methylation Patterns for Genes with Different Fates following a Single Whole-Genome Duplication in Flowering Plants.</title>
        <authorList>
            <person name="Shi T."/>
            <person name="Rahmani R.S."/>
            <person name="Gugger P.F."/>
            <person name="Wang M."/>
            <person name="Li H."/>
            <person name="Zhang Y."/>
            <person name="Li Z."/>
            <person name="Wang Q."/>
            <person name="Van de Peer Y."/>
            <person name="Marchal K."/>
            <person name="Chen J."/>
        </authorList>
    </citation>
    <scope>NUCLEOTIDE SEQUENCE [LARGE SCALE GENOMIC DNA]</scope>
    <source>
        <tissue evidence="3">Leaf</tissue>
    </source>
</reference>
<keyword evidence="2" id="KW-1133">Transmembrane helix</keyword>
<protein>
    <submittedName>
        <fullName evidence="3">Uncharacterized protein</fullName>
    </submittedName>
</protein>
<dbReference type="Proteomes" id="UP000607653">
    <property type="component" value="Unassembled WGS sequence"/>
</dbReference>
<dbReference type="AlphaFoldDB" id="A0A822ZFX6"/>
<evidence type="ECO:0000256" key="2">
    <source>
        <dbReference type="SAM" id="Phobius"/>
    </source>
</evidence>
<feature type="compositionally biased region" description="Polar residues" evidence="1">
    <location>
        <begin position="1"/>
        <end position="12"/>
    </location>
</feature>
<evidence type="ECO:0000313" key="4">
    <source>
        <dbReference type="Proteomes" id="UP000607653"/>
    </source>
</evidence>
<dbReference type="EMBL" id="DUZY01000006">
    <property type="protein sequence ID" value="DAD43400.1"/>
    <property type="molecule type" value="Genomic_DNA"/>
</dbReference>